<gene>
    <name evidence="7" type="ORF">CY34DRAFT_805668</name>
</gene>
<keyword evidence="8" id="KW-1185">Reference proteome</keyword>
<evidence type="ECO:0000256" key="2">
    <source>
        <dbReference type="ARBA" id="ARBA00022692"/>
    </source>
</evidence>
<dbReference type="InterPro" id="IPR005178">
    <property type="entry name" value="Ostalpha/TMEM184C"/>
</dbReference>
<proteinExistence type="predicted"/>
<keyword evidence="3 6" id="KW-1133">Transmembrane helix</keyword>
<feature type="transmembrane region" description="Helical" evidence="6">
    <location>
        <begin position="67"/>
        <end position="88"/>
    </location>
</feature>
<protein>
    <recommendedName>
        <fullName evidence="9">DUF300-domain-containing protein</fullName>
    </recommendedName>
</protein>
<keyword evidence="2 6" id="KW-0812">Transmembrane</keyword>
<evidence type="ECO:0000256" key="4">
    <source>
        <dbReference type="ARBA" id="ARBA00023136"/>
    </source>
</evidence>
<keyword evidence="4 6" id="KW-0472">Membrane</keyword>
<feature type="transmembrane region" description="Helical" evidence="6">
    <location>
        <begin position="100"/>
        <end position="123"/>
    </location>
</feature>
<evidence type="ECO:0000256" key="1">
    <source>
        <dbReference type="ARBA" id="ARBA00004141"/>
    </source>
</evidence>
<evidence type="ECO:0000256" key="6">
    <source>
        <dbReference type="SAM" id="Phobius"/>
    </source>
</evidence>
<evidence type="ECO:0000313" key="8">
    <source>
        <dbReference type="Proteomes" id="UP000054485"/>
    </source>
</evidence>
<dbReference type="OrthoDB" id="5348404at2759"/>
<reference evidence="7 8" key="1">
    <citation type="submission" date="2014-04" db="EMBL/GenBank/DDBJ databases">
        <authorList>
            <consortium name="DOE Joint Genome Institute"/>
            <person name="Kuo A."/>
            <person name="Ruytinx J."/>
            <person name="Rineau F."/>
            <person name="Colpaert J."/>
            <person name="Kohler A."/>
            <person name="Nagy L.G."/>
            <person name="Floudas D."/>
            <person name="Copeland A."/>
            <person name="Barry K.W."/>
            <person name="Cichocki N."/>
            <person name="Veneault-Fourrey C."/>
            <person name="LaButti K."/>
            <person name="Lindquist E.A."/>
            <person name="Lipzen A."/>
            <person name="Lundell T."/>
            <person name="Morin E."/>
            <person name="Murat C."/>
            <person name="Sun H."/>
            <person name="Tunlid A."/>
            <person name="Henrissat B."/>
            <person name="Grigoriev I.V."/>
            <person name="Hibbett D.S."/>
            <person name="Martin F."/>
            <person name="Nordberg H.P."/>
            <person name="Cantor M.N."/>
            <person name="Hua S.X."/>
        </authorList>
    </citation>
    <scope>NUCLEOTIDE SEQUENCE [LARGE SCALE GENOMIC DNA]</scope>
    <source>
        <strain evidence="7 8">UH-Slu-Lm8-n1</strain>
    </source>
</reference>
<name>A0A0D0AIR5_9AGAM</name>
<accession>A0A0D0AIR5</accession>
<dbReference type="STRING" id="930992.A0A0D0AIR5"/>
<dbReference type="GO" id="GO:0016020">
    <property type="term" value="C:membrane"/>
    <property type="evidence" value="ECO:0007669"/>
    <property type="project" value="UniProtKB-SubCell"/>
</dbReference>
<comment type="subcellular location">
    <subcellularLocation>
        <location evidence="1">Membrane</location>
        <topology evidence="1">Multi-pass membrane protein</topology>
    </subcellularLocation>
</comment>
<feature type="transmembrane region" description="Helical" evidence="6">
    <location>
        <begin position="205"/>
        <end position="221"/>
    </location>
</feature>
<evidence type="ECO:0000256" key="5">
    <source>
        <dbReference type="SAM" id="MobiDB-lite"/>
    </source>
</evidence>
<feature type="transmembrane region" description="Helical" evidence="6">
    <location>
        <begin position="162"/>
        <end position="185"/>
    </location>
</feature>
<reference evidence="8" key="2">
    <citation type="submission" date="2015-01" db="EMBL/GenBank/DDBJ databases">
        <title>Evolutionary Origins and Diversification of the Mycorrhizal Mutualists.</title>
        <authorList>
            <consortium name="DOE Joint Genome Institute"/>
            <consortium name="Mycorrhizal Genomics Consortium"/>
            <person name="Kohler A."/>
            <person name="Kuo A."/>
            <person name="Nagy L.G."/>
            <person name="Floudas D."/>
            <person name="Copeland A."/>
            <person name="Barry K.W."/>
            <person name="Cichocki N."/>
            <person name="Veneault-Fourrey C."/>
            <person name="LaButti K."/>
            <person name="Lindquist E.A."/>
            <person name="Lipzen A."/>
            <person name="Lundell T."/>
            <person name="Morin E."/>
            <person name="Murat C."/>
            <person name="Riley R."/>
            <person name="Ohm R."/>
            <person name="Sun H."/>
            <person name="Tunlid A."/>
            <person name="Henrissat B."/>
            <person name="Grigoriev I.V."/>
            <person name="Hibbett D.S."/>
            <person name="Martin F."/>
        </authorList>
    </citation>
    <scope>NUCLEOTIDE SEQUENCE [LARGE SCALE GENOMIC DNA]</scope>
    <source>
        <strain evidence="8">UH-Slu-Lm8-n1</strain>
    </source>
</reference>
<feature type="transmembrane region" description="Helical" evidence="6">
    <location>
        <begin position="275"/>
        <end position="296"/>
    </location>
</feature>
<sequence>MAPTCPSDNTIAVDQSSFWNSGNLNWDEHRIGWAIAGGCTVLTVLISVISVLRHCRNYTNPNEQRQILRILYMPPVYAVISFFSYRYFRSYTYYALIEVAYEAVTLSAFLLLLIEFVAATAAGRDATKAIERKDKRPLPIPFCCWRYRPTKPYFMYTLKWSVLQYVIIRPAVSIAGIICQVYNVLCESGPYSIYFANVYLEAVDFVSISVALYGLLLFYGLTKEELTGRRPLAKFLSIKLIVMFTFYQSFVFSALEGRVIKATQYWTAANIADGLNALAICVEMVFFSILMMWAYTSNEYRIAGNKKTSIWRPLWDSVNYWDFVTEIGGSLKFFFNYARGASSTHSSKKMNFAQAFGVGSRSVADGDKSLTEESIRLAPYPYSDPRNADSASPVLP</sequence>
<feature type="transmembrane region" description="Helical" evidence="6">
    <location>
        <begin position="233"/>
        <end position="255"/>
    </location>
</feature>
<dbReference type="AlphaFoldDB" id="A0A0D0AIR5"/>
<organism evidence="7 8">
    <name type="scientific">Suillus luteus UH-Slu-Lm8-n1</name>
    <dbReference type="NCBI Taxonomy" id="930992"/>
    <lineage>
        <taxon>Eukaryota</taxon>
        <taxon>Fungi</taxon>
        <taxon>Dikarya</taxon>
        <taxon>Basidiomycota</taxon>
        <taxon>Agaricomycotina</taxon>
        <taxon>Agaricomycetes</taxon>
        <taxon>Agaricomycetidae</taxon>
        <taxon>Boletales</taxon>
        <taxon>Suillineae</taxon>
        <taxon>Suillaceae</taxon>
        <taxon>Suillus</taxon>
    </lineage>
</organism>
<evidence type="ECO:0000256" key="3">
    <source>
        <dbReference type="ARBA" id="ARBA00022989"/>
    </source>
</evidence>
<dbReference type="PANTHER" id="PTHR23423">
    <property type="entry name" value="ORGANIC SOLUTE TRANSPORTER-RELATED"/>
    <property type="match status" value="1"/>
</dbReference>
<dbReference type="InParanoid" id="A0A0D0AIR5"/>
<dbReference type="EMBL" id="KN835258">
    <property type="protein sequence ID" value="KIK41791.1"/>
    <property type="molecule type" value="Genomic_DNA"/>
</dbReference>
<evidence type="ECO:0008006" key="9">
    <source>
        <dbReference type="Google" id="ProtNLM"/>
    </source>
</evidence>
<feature type="region of interest" description="Disordered" evidence="5">
    <location>
        <begin position="376"/>
        <end position="396"/>
    </location>
</feature>
<dbReference type="HOGENOM" id="CLU_012923_7_1_1"/>
<dbReference type="Pfam" id="PF03619">
    <property type="entry name" value="Solute_trans_a"/>
    <property type="match status" value="1"/>
</dbReference>
<feature type="transmembrane region" description="Helical" evidence="6">
    <location>
        <begin position="31"/>
        <end position="55"/>
    </location>
</feature>
<evidence type="ECO:0000313" key="7">
    <source>
        <dbReference type="EMBL" id="KIK41791.1"/>
    </source>
</evidence>
<dbReference type="SMART" id="SM01417">
    <property type="entry name" value="Solute_trans_a"/>
    <property type="match status" value="1"/>
</dbReference>
<dbReference type="Proteomes" id="UP000054485">
    <property type="component" value="Unassembled WGS sequence"/>
</dbReference>